<dbReference type="GO" id="GO:0003677">
    <property type="term" value="F:DNA binding"/>
    <property type="evidence" value="ECO:0007669"/>
    <property type="project" value="UniProtKB-KW"/>
</dbReference>
<dbReference type="PANTHER" id="PTHR43537">
    <property type="entry name" value="TRANSCRIPTIONAL REGULATOR, GNTR FAMILY"/>
    <property type="match status" value="1"/>
</dbReference>
<dbReference type="Pfam" id="PF07729">
    <property type="entry name" value="FCD"/>
    <property type="match status" value="1"/>
</dbReference>
<accession>A0A517XTJ5</accession>
<dbReference type="GO" id="GO:0003700">
    <property type="term" value="F:DNA-binding transcription factor activity"/>
    <property type="evidence" value="ECO:0007669"/>
    <property type="project" value="InterPro"/>
</dbReference>
<evidence type="ECO:0000256" key="3">
    <source>
        <dbReference type="ARBA" id="ARBA00023163"/>
    </source>
</evidence>
<gene>
    <name evidence="5" type="primary">ydfH</name>
    <name evidence="5" type="ORF">ETAA1_27830</name>
</gene>
<dbReference type="Gene3D" id="1.10.10.10">
    <property type="entry name" value="Winged helix-like DNA-binding domain superfamily/Winged helix DNA-binding domain"/>
    <property type="match status" value="1"/>
</dbReference>
<dbReference type="SUPFAM" id="SSF46785">
    <property type="entry name" value="Winged helix' DNA-binding domain"/>
    <property type="match status" value="1"/>
</dbReference>
<dbReference type="InterPro" id="IPR000524">
    <property type="entry name" value="Tscrpt_reg_HTH_GntR"/>
</dbReference>
<dbReference type="InterPro" id="IPR011711">
    <property type="entry name" value="GntR_C"/>
</dbReference>
<dbReference type="SUPFAM" id="SSF48008">
    <property type="entry name" value="GntR ligand-binding domain-like"/>
    <property type="match status" value="1"/>
</dbReference>
<dbReference type="InterPro" id="IPR036390">
    <property type="entry name" value="WH_DNA-bd_sf"/>
</dbReference>
<sequence>MPTTRSAEPGFDHGRRRPSVVRAVLTDVFQGRLKAGDRLVTQTLAHRFGVSHTPIREALIELAGIGVVDLLPNRGAVVRRVTAKDVREVCQVRRSLECLATRHACGRVDRETLAGLGAESETLVTAGATPDTITQARDVDDRLHDAIAASCGNSFLRAELARLKTLFRAFRDVAWEQEEERKDYHRIGVEAREHLDLIRALEAADAKAAGRAMARHIRSGEAYWTRITTRLN</sequence>
<dbReference type="Pfam" id="PF00392">
    <property type="entry name" value="GntR"/>
    <property type="match status" value="1"/>
</dbReference>
<evidence type="ECO:0000313" key="5">
    <source>
        <dbReference type="EMBL" id="QDU20822.1"/>
    </source>
</evidence>
<keyword evidence="1" id="KW-0805">Transcription regulation</keyword>
<feature type="domain" description="HTH gntR-type" evidence="4">
    <location>
        <begin position="14"/>
        <end position="81"/>
    </location>
</feature>
<organism evidence="5 6">
    <name type="scientific">Urbifossiella limnaea</name>
    <dbReference type="NCBI Taxonomy" id="2528023"/>
    <lineage>
        <taxon>Bacteria</taxon>
        <taxon>Pseudomonadati</taxon>
        <taxon>Planctomycetota</taxon>
        <taxon>Planctomycetia</taxon>
        <taxon>Gemmatales</taxon>
        <taxon>Gemmataceae</taxon>
        <taxon>Urbifossiella</taxon>
    </lineage>
</organism>
<protein>
    <submittedName>
        <fullName evidence="5">Putative HTH-type transcriptional regulator YdfH</fullName>
    </submittedName>
</protein>
<dbReference type="SMART" id="SM00345">
    <property type="entry name" value="HTH_GNTR"/>
    <property type="match status" value="1"/>
</dbReference>
<dbReference type="Gene3D" id="1.20.120.530">
    <property type="entry name" value="GntR ligand-binding domain-like"/>
    <property type="match status" value="1"/>
</dbReference>
<keyword evidence="3" id="KW-0804">Transcription</keyword>
<evidence type="ECO:0000256" key="2">
    <source>
        <dbReference type="ARBA" id="ARBA00023125"/>
    </source>
</evidence>
<dbReference type="Proteomes" id="UP000319576">
    <property type="component" value="Chromosome"/>
</dbReference>
<evidence type="ECO:0000256" key="1">
    <source>
        <dbReference type="ARBA" id="ARBA00023015"/>
    </source>
</evidence>
<name>A0A517XTJ5_9BACT</name>
<keyword evidence="2" id="KW-0238">DNA-binding</keyword>
<dbReference type="InterPro" id="IPR036388">
    <property type="entry name" value="WH-like_DNA-bd_sf"/>
</dbReference>
<dbReference type="InterPro" id="IPR008920">
    <property type="entry name" value="TF_FadR/GntR_C"/>
</dbReference>
<evidence type="ECO:0000313" key="6">
    <source>
        <dbReference type="Proteomes" id="UP000319576"/>
    </source>
</evidence>
<proteinExistence type="predicted"/>
<dbReference type="EMBL" id="CP036273">
    <property type="protein sequence ID" value="QDU20822.1"/>
    <property type="molecule type" value="Genomic_DNA"/>
</dbReference>
<dbReference type="SMART" id="SM00895">
    <property type="entry name" value="FCD"/>
    <property type="match status" value="1"/>
</dbReference>
<dbReference type="KEGG" id="uli:ETAA1_27830"/>
<evidence type="ECO:0000259" key="4">
    <source>
        <dbReference type="PROSITE" id="PS50949"/>
    </source>
</evidence>
<keyword evidence="6" id="KW-1185">Reference proteome</keyword>
<dbReference type="PROSITE" id="PS50949">
    <property type="entry name" value="HTH_GNTR"/>
    <property type="match status" value="1"/>
</dbReference>
<dbReference type="PANTHER" id="PTHR43537:SF24">
    <property type="entry name" value="GLUCONATE OPERON TRANSCRIPTIONAL REPRESSOR"/>
    <property type="match status" value="1"/>
</dbReference>
<dbReference type="OrthoDB" id="287672at2"/>
<reference evidence="5 6" key="1">
    <citation type="submission" date="2019-02" db="EMBL/GenBank/DDBJ databases">
        <title>Deep-cultivation of Planctomycetes and their phenomic and genomic characterization uncovers novel biology.</title>
        <authorList>
            <person name="Wiegand S."/>
            <person name="Jogler M."/>
            <person name="Boedeker C."/>
            <person name="Pinto D."/>
            <person name="Vollmers J."/>
            <person name="Rivas-Marin E."/>
            <person name="Kohn T."/>
            <person name="Peeters S.H."/>
            <person name="Heuer A."/>
            <person name="Rast P."/>
            <person name="Oberbeckmann S."/>
            <person name="Bunk B."/>
            <person name="Jeske O."/>
            <person name="Meyerdierks A."/>
            <person name="Storesund J.E."/>
            <person name="Kallscheuer N."/>
            <person name="Luecker S."/>
            <person name="Lage O.M."/>
            <person name="Pohl T."/>
            <person name="Merkel B.J."/>
            <person name="Hornburger P."/>
            <person name="Mueller R.-W."/>
            <person name="Bruemmer F."/>
            <person name="Labrenz M."/>
            <person name="Spormann A.M."/>
            <person name="Op den Camp H."/>
            <person name="Overmann J."/>
            <person name="Amann R."/>
            <person name="Jetten M.S.M."/>
            <person name="Mascher T."/>
            <person name="Medema M.H."/>
            <person name="Devos D.P."/>
            <person name="Kaster A.-K."/>
            <person name="Ovreas L."/>
            <person name="Rohde M."/>
            <person name="Galperin M.Y."/>
            <person name="Jogler C."/>
        </authorList>
    </citation>
    <scope>NUCLEOTIDE SEQUENCE [LARGE SCALE GENOMIC DNA]</scope>
    <source>
        <strain evidence="5 6">ETA_A1</strain>
    </source>
</reference>
<dbReference type="RefSeq" id="WP_145239032.1">
    <property type="nucleotide sequence ID" value="NZ_CP036273.1"/>
</dbReference>
<dbReference type="AlphaFoldDB" id="A0A517XTJ5"/>